<evidence type="ECO:0000256" key="1">
    <source>
        <dbReference type="ARBA" id="ARBA00004141"/>
    </source>
</evidence>
<feature type="transmembrane region" description="Helical" evidence="6">
    <location>
        <begin position="267"/>
        <end position="284"/>
    </location>
</feature>
<evidence type="ECO:0000256" key="3">
    <source>
        <dbReference type="ARBA" id="ARBA00022989"/>
    </source>
</evidence>
<feature type="region of interest" description="Disordered" evidence="5">
    <location>
        <begin position="326"/>
        <end position="428"/>
    </location>
</feature>
<accession>A0A0G4HKN8</accession>
<evidence type="ECO:0000313" key="7">
    <source>
        <dbReference type="EMBL" id="CEM44669.1"/>
    </source>
</evidence>
<keyword evidence="4 6" id="KW-0472">Membrane</keyword>
<protein>
    <submittedName>
        <fullName evidence="7">Uncharacterized protein</fullName>
    </submittedName>
</protein>
<dbReference type="GO" id="GO:0016020">
    <property type="term" value="C:membrane"/>
    <property type="evidence" value="ECO:0007669"/>
    <property type="project" value="UniProtKB-SubCell"/>
</dbReference>
<dbReference type="SMART" id="SM01417">
    <property type="entry name" value="Solute_trans_a"/>
    <property type="match status" value="1"/>
</dbReference>
<name>A0A0G4HKN8_9ALVE</name>
<evidence type="ECO:0000256" key="6">
    <source>
        <dbReference type="SAM" id="Phobius"/>
    </source>
</evidence>
<dbReference type="PANTHER" id="PTHR23423">
    <property type="entry name" value="ORGANIC SOLUTE TRANSPORTER-RELATED"/>
    <property type="match status" value="1"/>
</dbReference>
<proteinExistence type="predicted"/>
<feature type="transmembrane region" description="Helical" evidence="6">
    <location>
        <begin position="106"/>
        <end position="125"/>
    </location>
</feature>
<dbReference type="PhylomeDB" id="A0A0G4HKN8"/>
<evidence type="ECO:0000256" key="5">
    <source>
        <dbReference type="SAM" id="MobiDB-lite"/>
    </source>
</evidence>
<sequence>MPGVGRWLIMASEPPYQPLFGVLWAIEGAIMLGMWIVVAPVWVAIIREGHRLGRMRESVFLGAMPVEMLTIVAFFPIWCTLIWLAIIHPRGRVLFILLARLYEMNMLQHFFHLMLSTVGGPNAAGRLLARLPEYKVFNTRPFCCFPCWHRVRRFDAFALWFCRLLVMQNAYFGPFAVIVQAFANENYVAFKWLLIVSTLGATYGFFILHNGMKQLAEIQNFRLNYKFICVRGWLVLKALVKIIFAFIPIAPLGRVKGETLNEVLQDFVVFCFMPVFAWLVVIAMRPSELSLADTSRVLVENKQAAKEKELPLPTVNSAMKKTRSTCGTSEVLASLPEELPTTAKKESEAKADGRWDEEDAIELEEEGKLRGAGALGSSSTALNVSTDAHAPPEQGGSSEPEVVDVELMTPPPQVGTEGGRGDVESGVL</sequence>
<feature type="compositionally biased region" description="Basic and acidic residues" evidence="5">
    <location>
        <begin position="343"/>
        <end position="354"/>
    </location>
</feature>
<feature type="transmembrane region" description="Helical" evidence="6">
    <location>
        <begin position="189"/>
        <end position="208"/>
    </location>
</feature>
<feature type="compositionally biased region" description="Basic and acidic residues" evidence="5">
    <location>
        <begin position="419"/>
        <end position="428"/>
    </location>
</feature>
<organism evidence="7">
    <name type="scientific">Chromera velia CCMP2878</name>
    <dbReference type="NCBI Taxonomy" id="1169474"/>
    <lineage>
        <taxon>Eukaryota</taxon>
        <taxon>Sar</taxon>
        <taxon>Alveolata</taxon>
        <taxon>Colpodellida</taxon>
        <taxon>Chromeraceae</taxon>
        <taxon>Chromera</taxon>
    </lineage>
</organism>
<gene>
    <name evidence="7" type="ORF">Cvel_28509</name>
</gene>
<evidence type="ECO:0000256" key="4">
    <source>
        <dbReference type="ARBA" id="ARBA00023136"/>
    </source>
</evidence>
<feature type="compositionally biased region" description="Acidic residues" evidence="5">
    <location>
        <begin position="355"/>
        <end position="365"/>
    </location>
</feature>
<evidence type="ECO:0000256" key="2">
    <source>
        <dbReference type="ARBA" id="ARBA00022692"/>
    </source>
</evidence>
<feature type="compositionally biased region" description="Polar residues" evidence="5">
    <location>
        <begin position="376"/>
        <end position="386"/>
    </location>
</feature>
<comment type="subcellular location">
    <subcellularLocation>
        <location evidence="1">Membrane</location>
        <topology evidence="1">Multi-pass membrane protein</topology>
    </subcellularLocation>
</comment>
<dbReference type="EMBL" id="CDMZ01002986">
    <property type="protein sequence ID" value="CEM44669.1"/>
    <property type="molecule type" value="Genomic_DNA"/>
</dbReference>
<keyword evidence="3 6" id="KW-1133">Transmembrane helix</keyword>
<feature type="transmembrane region" description="Helical" evidence="6">
    <location>
        <begin position="58"/>
        <end position="86"/>
    </location>
</feature>
<dbReference type="VEuPathDB" id="CryptoDB:Cvel_28509"/>
<dbReference type="InterPro" id="IPR005178">
    <property type="entry name" value="Ostalpha/TMEM184C"/>
</dbReference>
<keyword evidence="2 6" id="KW-0812">Transmembrane</keyword>
<feature type="transmembrane region" description="Helical" evidence="6">
    <location>
        <begin position="20"/>
        <end position="46"/>
    </location>
</feature>
<dbReference type="AlphaFoldDB" id="A0A0G4HKN8"/>
<feature type="transmembrane region" description="Helical" evidence="6">
    <location>
        <begin position="160"/>
        <end position="183"/>
    </location>
</feature>
<feature type="transmembrane region" description="Helical" evidence="6">
    <location>
        <begin position="228"/>
        <end position="247"/>
    </location>
</feature>
<reference evidence="7" key="1">
    <citation type="submission" date="2014-11" db="EMBL/GenBank/DDBJ databases">
        <authorList>
            <person name="Otto D Thomas"/>
            <person name="Naeem Raeece"/>
        </authorList>
    </citation>
    <scope>NUCLEOTIDE SEQUENCE</scope>
</reference>
<dbReference type="Pfam" id="PF03619">
    <property type="entry name" value="Solute_trans_a"/>
    <property type="match status" value="1"/>
</dbReference>